<name>A0ABY0SBZ1_9RHOB</name>
<evidence type="ECO:0000313" key="3">
    <source>
        <dbReference type="Proteomes" id="UP000198646"/>
    </source>
</evidence>
<evidence type="ECO:0000256" key="1">
    <source>
        <dbReference type="SAM" id="MobiDB-lite"/>
    </source>
</evidence>
<accession>A0ABY0SBZ1</accession>
<dbReference type="EMBL" id="FNJD01000009">
    <property type="protein sequence ID" value="SDP05400.1"/>
    <property type="molecule type" value="Genomic_DNA"/>
</dbReference>
<gene>
    <name evidence="2" type="ORF">SAMN04488512_1097</name>
</gene>
<comment type="caution">
    <text evidence="2">The sequence shown here is derived from an EMBL/GenBank/DDBJ whole genome shotgun (WGS) entry which is preliminary data.</text>
</comment>
<dbReference type="Proteomes" id="UP000198646">
    <property type="component" value="Unassembled WGS sequence"/>
</dbReference>
<keyword evidence="3" id="KW-1185">Reference proteome</keyword>
<proteinExistence type="predicted"/>
<feature type="region of interest" description="Disordered" evidence="1">
    <location>
        <begin position="1"/>
        <end position="31"/>
    </location>
</feature>
<organism evidence="2 3">
    <name type="scientific">Sulfitobacter litoralis</name>
    <dbReference type="NCBI Taxonomy" id="335975"/>
    <lineage>
        <taxon>Bacteria</taxon>
        <taxon>Pseudomonadati</taxon>
        <taxon>Pseudomonadota</taxon>
        <taxon>Alphaproteobacteria</taxon>
        <taxon>Rhodobacterales</taxon>
        <taxon>Roseobacteraceae</taxon>
        <taxon>Sulfitobacter</taxon>
    </lineage>
</organism>
<sequence length="67" mass="7609">MHRDDRKLVGRSRGKFTPDIHGGLRSQTANKSAHECRSFDIEVVEDAGGWHLNAFVDEKPEKVYRGT</sequence>
<protein>
    <recommendedName>
        <fullName evidence="4">Transposase</fullName>
    </recommendedName>
</protein>
<evidence type="ECO:0008006" key="4">
    <source>
        <dbReference type="Google" id="ProtNLM"/>
    </source>
</evidence>
<reference evidence="2 3" key="1">
    <citation type="submission" date="2016-10" db="EMBL/GenBank/DDBJ databases">
        <authorList>
            <person name="Varghese N."/>
            <person name="Submissions S."/>
        </authorList>
    </citation>
    <scope>NUCLEOTIDE SEQUENCE [LARGE SCALE GENOMIC DNA]</scope>
    <source>
        <strain evidence="2 3">DSM 17584</strain>
    </source>
</reference>
<evidence type="ECO:0000313" key="2">
    <source>
        <dbReference type="EMBL" id="SDP05400.1"/>
    </source>
</evidence>